<dbReference type="Proteomes" id="UP000052232">
    <property type="component" value="Unassembled WGS sequence"/>
</dbReference>
<dbReference type="EMBL" id="JACT01000008">
    <property type="protein sequence ID" value="KMS51776.1"/>
    <property type="molecule type" value="Genomic_DNA"/>
</dbReference>
<proteinExistence type="predicted"/>
<accession>A0A0J7XIC5</accession>
<keyword evidence="3" id="KW-1185">Reference proteome</keyword>
<comment type="caution">
    <text evidence="2">The sequence shown here is derived from an EMBL/GenBank/DDBJ whole genome shotgun (WGS) entry which is preliminary data.</text>
</comment>
<evidence type="ECO:0000256" key="1">
    <source>
        <dbReference type="SAM" id="MobiDB-lite"/>
    </source>
</evidence>
<sequence length="63" mass="7307">MWDNLLTIGLFVLIGWAVLRGGGGRNPRIWSGDTPDEEARRNTRTDSNYRGYDHWNNNSDRGW</sequence>
<dbReference type="PATRIC" id="fig|1420583.3.peg.4365"/>
<feature type="region of interest" description="Disordered" evidence="1">
    <location>
        <begin position="22"/>
        <end position="45"/>
    </location>
</feature>
<protein>
    <submittedName>
        <fullName evidence="2">Uncharacterized protein</fullName>
    </submittedName>
</protein>
<gene>
    <name evidence="2" type="ORF">V473_22795</name>
</gene>
<name>A0A0J7XIC5_9SPHN</name>
<evidence type="ECO:0000313" key="3">
    <source>
        <dbReference type="Proteomes" id="UP000052232"/>
    </source>
</evidence>
<dbReference type="RefSeq" id="WP_019368231.1">
    <property type="nucleotide sequence ID" value="NZ_KQ130439.1"/>
</dbReference>
<dbReference type="AlphaFoldDB" id="A0A0J7XIC5"/>
<organism evidence="2 3">
    <name type="scientific">Sphingobium cupriresistens LL01</name>
    <dbReference type="NCBI Taxonomy" id="1420583"/>
    <lineage>
        <taxon>Bacteria</taxon>
        <taxon>Pseudomonadati</taxon>
        <taxon>Pseudomonadota</taxon>
        <taxon>Alphaproteobacteria</taxon>
        <taxon>Sphingomonadales</taxon>
        <taxon>Sphingomonadaceae</taxon>
        <taxon>Sphingobium</taxon>
    </lineage>
</organism>
<evidence type="ECO:0000313" key="2">
    <source>
        <dbReference type="EMBL" id="KMS51776.1"/>
    </source>
</evidence>
<dbReference type="STRING" id="1420583.V473_22795"/>
<reference evidence="2 3" key="1">
    <citation type="journal article" date="2015" name="G3 (Bethesda)">
        <title>Insights into Ongoing Evolution of the Hexachlorocyclohexane Catabolic Pathway from Comparative Genomics of Ten Sphingomonadaceae Strains.</title>
        <authorList>
            <person name="Pearce S.L."/>
            <person name="Oakeshott J.G."/>
            <person name="Pandey G."/>
        </authorList>
    </citation>
    <scope>NUCLEOTIDE SEQUENCE [LARGE SCALE GENOMIC DNA]</scope>
    <source>
        <strain evidence="2 3">LL01</strain>
    </source>
</reference>